<dbReference type="STRING" id="680127.SAMN05421593_0509"/>
<evidence type="ECO:0000313" key="2">
    <source>
        <dbReference type="EMBL" id="SEH27825.1"/>
    </source>
</evidence>
<proteinExistence type="predicted"/>
<dbReference type="AlphaFoldDB" id="A0A1H6H0W6"/>
<gene>
    <name evidence="2" type="ORF">SAMN05421593_0509</name>
</gene>
<evidence type="ECO:0000256" key="1">
    <source>
        <dbReference type="SAM" id="Phobius"/>
    </source>
</evidence>
<accession>A0A1H6H0W6</accession>
<protein>
    <submittedName>
        <fullName evidence="2">Uncharacterized protein</fullName>
    </submittedName>
</protein>
<keyword evidence="1" id="KW-0472">Membrane</keyword>
<evidence type="ECO:0000313" key="3">
    <source>
        <dbReference type="Proteomes" id="UP000198561"/>
    </source>
</evidence>
<keyword evidence="1" id="KW-1133">Transmembrane helix</keyword>
<feature type="transmembrane region" description="Helical" evidence="1">
    <location>
        <begin position="23"/>
        <end position="46"/>
    </location>
</feature>
<dbReference type="EMBL" id="FNWQ01000001">
    <property type="protein sequence ID" value="SEH27825.1"/>
    <property type="molecule type" value="Genomic_DNA"/>
</dbReference>
<name>A0A1H6H0W6_CHRCI</name>
<reference evidence="2 3" key="1">
    <citation type="submission" date="2016-10" db="EMBL/GenBank/DDBJ databases">
        <authorList>
            <person name="de Groot N.N."/>
        </authorList>
    </citation>
    <scope>NUCLEOTIDE SEQUENCE [LARGE SCALE GENOMIC DNA]</scope>
    <source>
        <strain evidence="2 3">DSM 23031</strain>
    </source>
</reference>
<dbReference type="Proteomes" id="UP000198561">
    <property type="component" value="Unassembled WGS sequence"/>
</dbReference>
<organism evidence="2 3">
    <name type="scientific">Chryseobacterium culicis</name>
    <dbReference type="NCBI Taxonomy" id="680127"/>
    <lineage>
        <taxon>Bacteria</taxon>
        <taxon>Pseudomonadati</taxon>
        <taxon>Bacteroidota</taxon>
        <taxon>Flavobacteriia</taxon>
        <taxon>Flavobacteriales</taxon>
        <taxon>Weeksellaceae</taxon>
        <taxon>Chryseobacterium group</taxon>
        <taxon>Chryseobacterium</taxon>
    </lineage>
</organism>
<sequence>MGKDSIYELIYFLKQKTAPKNGAVFYIILKFQIMLKLLLLCLQLLLK</sequence>
<keyword evidence="1" id="KW-0812">Transmembrane</keyword>